<keyword evidence="11" id="KW-1185">Reference proteome</keyword>
<comment type="caution">
    <text evidence="10">The sequence shown here is derived from an EMBL/GenBank/DDBJ whole genome shotgun (WGS) entry which is preliminary data.</text>
</comment>
<feature type="transmembrane region" description="Helical" evidence="8">
    <location>
        <begin position="159"/>
        <end position="180"/>
    </location>
</feature>
<feature type="transmembrane region" description="Helical" evidence="8">
    <location>
        <begin position="305"/>
        <end position="325"/>
    </location>
</feature>
<accession>A0ABU0MNY4</accession>
<keyword evidence="5 8" id="KW-0812">Transmembrane</keyword>
<protein>
    <submittedName>
        <fullName evidence="10">ABC-type spermidine/putrescine transport system permease subunit I</fullName>
    </submittedName>
</protein>
<feature type="transmembrane region" description="Helical" evidence="8">
    <location>
        <begin position="337"/>
        <end position="360"/>
    </location>
</feature>
<evidence type="ECO:0000256" key="8">
    <source>
        <dbReference type="RuleBase" id="RU363032"/>
    </source>
</evidence>
<keyword evidence="3 8" id="KW-0813">Transport</keyword>
<feature type="transmembrane region" description="Helical" evidence="8">
    <location>
        <begin position="503"/>
        <end position="525"/>
    </location>
</feature>
<evidence type="ECO:0000313" key="10">
    <source>
        <dbReference type="EMBL" id="MDQ0535039.1"/>
    </source>
</evidence>
<dbReference type="RefSeq" id="WP_209986557.1">
    <property type="nucleotide sequence ID" value="NZ_JAGINO010000019.1"/>
</dbReference>
<evidence type="ECO:0000259" key="9">
    <source>
        <dbReference type="PROSITE" id="PS50928"/>
    </source>
</evidence>
<evidence type="ECO:0000313" key="11">
    <source>
        <dbReference type="Proteomes" id="UP001244552"/>
    </source>
</evidence>
<dbReference type="Proteomes" id="UP001244552">
    <property type="component" value="Unassembled WGS sequence"/>
</dbReference>
<dbReference type="PRINTS" id="PR00173">
    <property type="entry name" value="EDTRNSPORT"/>
</dbReference>
<feature type="transmembrane region" description="Helical" evidence="8">
    <location>
        <begin position="23"/>
        <end position="42"/>
    </location>
</feature>
<name>A0ABU0MNY4_9PROT</name>
<feature type="transmembrane region" description="Helical" evidence="8">
    <location>
        <begin position="258"/>
        <end position="280"/>
    </location>
</feature>
<feature type="transmembrane region" description="Helical" evidence="8">
    <location>
        <begin position="112"/>
        <end position="133"/>
    </location>
</feature>
<keyword evidence="4" id="KW-1003">Cell membrane</keyword>
<dbReference type="CDD" id="cd06261">
    <property type="entry name" value="TM_PBP2"/>
    <property type="match status" value="2"/>
</dbReference>
<feature type="transmembrane region" description="Helical" evidence="8">
    <location>
        <begin position="192"/>
        <end position="210"/>
    </location>
</feature>
<feature type="transmembrane region" description="Helical" evidence="8">
    <location>
        <begin position="81"/>
        <end position="100"/>
    </location>
</feature>
<dbReference type="Gene3D" id="1.10.3720.10">
    <property type="entry name" value="MetI-like"/>
    <property type="match status" value="2"/>
</dbReference>
<dbReference type="PANTHER" id="PTHR42929:SF5">
    <property type="entry name" value="ABC TRANSPORTER PERMEASE PROTEIN"/>
    <property type="match status" value="1"/>
</dbReference>
<dbReference type="PROSITE" id="PS50928">
    <property type="entry name" value="ABC_TM1"/>
    <property type="match status" value="2"/>
</dbReference>
<feature type="transmembrane region" description="Helical" evidence="8">
    <location>
        <begin position="395"/>
        <end position="416"/>
    </location>
</feature>
<evidence type="ECO:0000256" key="5">
    <source>
        <dbReference type="ARBA" id="ARBA00022692"/>
    </source>
</evidence>
<dbReference type="PANTHER" id="PTHR42929">
    <property type="entry name" value="INNER MEMBRANE ABC TRANSPORTER PERMEASE PROTEIN YDCU-RELATED-RELATED"/>
    <property type="match status" value="1"/>
</dbReference>
<feature type="domain" description="ABC transmembrane type-1" evidence="9">
    <location>
        <begin position="75"/>
        <end position="279"/>
    </location>
</feature>
<dbReference type="InterPro" id="IPR035906">
    <property type="entry name" value="MetI-like_sf"/>
</dbReference>
<feature type="transmembrane region" description="Helical" evidence="8">
    <location>
        <begin position="216"/>
        <end position="237"/>
    </location>
</feature>
<dbReference type="EMBL" id="JAUSVU010000015">
    <property type="protein sequence ID" value="MDQ0535039.1"/>
    <property type="molecule type" value="Genomic_DNA"/>
</dbReference>
<keyword evidence="6 8" id="KW-1133">Transmembrane helix</keyword>
<feature type="domain" description="ABC transmembrane type-1" evidence="9">
    <location>
        <begin position="391"/>
        <end position="579"/>
    </location>
</feature>
<comment type="subcellular location">
    <subcellularLocation>
        <location evidence="1 8">Cell membrane</location>
        <topology evidence="1 8">Multi-pass membrane protein</topology>
    </subcellularLocation>
</comment>
<evidence type="ECO:0000256" key="4">
    <source>
        <dbReference type="ARBA" id="ARBA00022475"/>
    </source>
</evidence>
<dbReference type="SUPFAM" id="SSF161098">
    <property type="entry name" value="MetI-like"/>
    <property type="match status" value="2"/>
</dbReference>
<evidence type="ECO:0000256" key="3">
    <source>
        <dbReference type="ARBA" id="ARBA00022448"/>
    </source>
</evidence>
<keyword evidence="7 8" id="KW-0472">Membrane</keyword>
<dbReference type="Pfam" id="PF00528">
    <property type="entry name" value="BPD_transp_1"/>
    <property type="match status" value="2"/>
</dbReference>
<comment type="similarity">
    <text evidence="2">Belongs to the binding-protein-dependent transport system permease family. CysTW subfamily.</text>
</comment>
<evidence type="ECO:0000256" key="1">
    <source>
        <dbReference type="ARBA" id="ARBA00004651"/>
    </source>
</evidence>
<gene>
    <name evidence="10" type="ORF">QO018_003917</name>
</gene>
<evidence type="ECO:0000256" key="2">
    <source>
        <dbReference type="ARBA" id="ARBA00007069"/>
    </source>
</evidence>
<dbReference type="InterPro" id="IPR000515">
    <property type="entry name" value="MetI-like"/>
</dbReference>
<evidence type="ECO:0000256" key="7">
    <source>
        <dbReference type="ARBA" id="ARBA00023136"/>
    </source>
</evidence>
<sequence>MSAAILHGHAAETARRRLRFGPLWLAAPGLAFLAVFFLYPVLRLLGLSVQDLDAGTWTTEHYTRIADTGVYFRVLLGTFRIAGLTALFSLLLGYPLAYWLAQLPERRRGTMVLAVMVPFWTSYLVKTFAWMIILGRTGVISRLLSAGGLPAPEMLHNEFGVMVGMVHAMLPLAVLTMLPVMTGIDRRLVQAAETLGAAPGHAFWLVYFQLSLPGVAAAGLLTFISSLGFFIVPALLGGPQQTMLAQLIITQIQEMLNWAFAGALATFMLAAALVTCWVYDRVFGLSTLSGEGSRRGSGGGRLRRLGLRLLAGMAAATALAARLAAPVLGPRGRERLPGLYSALVMVFLVAPALVVVPIAFTSSPFLDFPPPGYGLKWFAVYFQSDLWLGATLRSFGVAFATAVLATLVAGLAALALARSTSRWRGTIFALFLAPMIVPRIVIAVGLFYLFAQIGLVATDLGLVIGHTVLALPFAFVAIAAVVKGHDWRLDQAAATLGANRLQTLLRVTVPLIRGGLVAAFLFAFITSFDELTVAIFVSGGVKTTLPKQMWDDMILQLNPTLAAVSVVVFLIVMALLVIAERLRRSGR</sequence>
<reference evidence="10 11" key="1">
    <citation type="submission" date="2023-07" db="EMBL/GenBank/DDBJ databases">
        <title>Genomic Encyclopedia of Type Strains, Phase IV (KMG-IV): sequencing the most valuable type-strain genomes for metagenomic binning, comparative biology and taxonomic classification.</title>
        <authorList>
            <person name="Goeker M."/>
        </authorList>
    </citation>
    <scope>NUCLEOTIDE SEQUENCE [LARGE SCALE GENOMIC DNA]</scope>
    <source>
        <strain evidence="10 11">DSM 19922</strain>
    </source>
</reference>
<feature type="transmembrane region" description="Helical" evidence="8">
    <location>
        <begin position="428"/>
        <end position="451"/>
    </location>
</feature>
<feature type="transmembrane region" description="Helical" evidence="8">
    <location>
        <begin position="560"/>
        <end position="579"/>
    </location>
</feature>
<organism evidence="10 11">
    <name type="scientific">Azospirillum picis</name>
    <dbReference type="NCBI Taxonomy" id="488438"/>
    <lineage>
        <taxon>Bacteria</taxon>
        <taxon>Pseudomonadati</taxon>
        <taxon>Pseudomonadota</taxon>
        <taxon>Alphaproteobacteria</taxon>
        <taxon>Rhodospirillales</taxon>
        <taxon>Azospirillaceae</taxon>
        <taxon>Azospirillum</taxon>
    </lineage>
</organism>
<feature type="transmembrane region" description="Helical" evidence="8">
    <location>
        <begin position="463"/>
        <end position="482"/>
    </location>
</feature>
<evidence type="ECO:0000256" key="6">
    <source>
        <dbReference type="ARBA" id="ARBA00022989"/>
    </source>
</evidence>
<proteinExistence type="inferred from homology"/>